<dbReference type="PANTHER" id="PTHR43098:SF3">
    <property type="entry name" value="L-ORNITHINE N(5)-MONOOXYGENASE-RELATED"/>
    <property type="match status" value="1"/>
</dbReference>
<comment type="similarity">
    <text evidence="2">Belongs to the FAD-binding monooxygenase family.</text>
</comment>
<evidence type="ECO:0000256" key="6">
    <source>
        <dbReference type="ARBA" id="ARBA00023002"/>
    </source>
</evidence>
<protein>
    <recommendedName>
        <fullName evidence="10">Cyclohexanone monooxygenase</fullName>
    </recommendedName>
</protein>
<evidence type="ECO:0000256" key="4">
    <source>
        <dbReference type="ARBA" id="ARBA00022827"/>
    </source>
</evidence>
<keyword evidence="5" id="KW-0521">NADP</keyword>
<keyword evidence="4" id="KW-0274">FAD</keyword>
<evidence type="ECO:0000256" key="2">
    <source>
        <dbReference type="ARBA" id="ARBA00010139"/>
    </source>
</evidence>
<dbReference type="InterPro" id="IPR036188">
    <property type="entry name" value="FAD/NAD-bd_sf"/>
</dbReference>
<evidence type="ECO:0000313" key="9">
    <source>
        <dbReference type="Proteomes" id="UP001556367"/>
    </source>
</evidence>
<sequence length="567" mass="63917">MLLSRCLELPNRNSLLRSESLIMAALAPTDNIHRELDVLIVGTGLSGVYQLYQMRKRGLDVLAFEDGGDLGGVWYWNRYPGARVDSQHSIYQLTPEELWKDWSWSERFPASSELREYFRYVDEKLDLKRDIHFNTRVVAAEFDEGANRWIVRTHDGKIVRPRILSLCTGFASKKYLPPFKGLDSFKGVYHHSAQWPHGGVDLRGKRVGVIGTGASGVQIIQEAGPEAGHLTVFQRTANIALPMRQKKLDRSPQKLDDTFPNIFALRFEGCLDRSIMQLYIPHNTFDVSAEERRAAYEKLWDYGAAAFWVSNFKDILTSEEANNEAYAFWREKTRARLNDPGMQAKLAPDIPPHPIGVKRPCLEDTYFEVYNQPNVTLVDLSEQPIDEIVPSGVKTADGTVHELDVLVVATGFDALTGGMTQIDIKGPNGKTLKSKWDEGVKTNLGVATADFPNMFFVYGPHGPTAFTNGPTAIEMQSDWVVNCVDHMKRNDLSRIDVEPKAETEWTALVHELSSGALWKRAKSWYMGANIPGKPVEPLNFTGGVNMYNNELKRSAENDYEGFVLRKS</sequence>
<accession>A0ABR3J4Y4</accession>
<dbReference type="Proteomes" id="UP001556367">
    <property type="component" value="Unassembled WGS sequence"/>
</dbReference>
<comment type="cofactor">
    <cofactor evidence="1">
        <name>FAD</name>
        <dbReference type="ChEBI" id="CHEBI:57692"/>
    </cofactor>
</comment>
<comment type="caution">
    <text evidence="8">The sequence shown here is derived from an EMBL/GenBank/DDBJ whole genome shotgun (WGS) entry which is preliminary data.</text>
</comment>
<evidence type="ECO:0008006" key="10">
    <source>
        <dbReference type="Google" id="ProtNLM"/>
    </source>
</evidence>
<dbReference type="EMBL" id="JASNQZ010000011">
    <property type="protein sequence ID" value="KAL0950637.1"/>
    <property type="molecule type" value="Genomic_DNA"/>
</dbReference>
<evidence type="ECO:0000313" key="8">
    <source>
        <dbReference type="EMBL" id="KAL0950637.1"/>
    </source>
</evidence>
<gene>
    <name evidence="8" type="ORF">HGRIS_007426</name>
</gene>
<dbReference type="Gene3D" id="3.50.50.60">
    <property type="entry name" value="FAD/NAD(P)-binding domain"/>
    <property type="match status" value="2"/>
</dbReference>
<organism evidence="8 9">
    <name type="scientific">Hohenbuehelia grisea</name>
    <dbReference type="NCBI Taxonomy" id="104357"/>
    <lineage>
        <taxon>Eukaryota</taxon>
        <taxon>Fungi</taxon>
        <taxon>Dikarya</taxon>
        <taxon>Basidiomycota</taxon>
        <taxon>Agaricomycotina</taxon>
        <taxon>Agaricomycetes</taxon>
        <taxon>Agaricomycetidae</taxon>
        <taxon>Agaricales</taxon>
        <taxon>Pleurotineae</taxon>
        <taxon>Pleurotaceae</taxon>
        <taxon>Hohenbuehelia</taxon>
    </lineage>
</organism>
<dbReference type="PANTHER" id="PTHR43098">
    <property type="entry name" value="L-ORNITHINE N(5)-MONOOXYGENASE-RELATED"/>
    <property type="match status" value="1"/>
</dbReference>
<keyword evidence="6" id="KW-0560">Oxidoreductase</keyword>
<dbReference type="InterPro" id="IPR050775">
    <property type="entry name" value="FAD-binding_Monooxygenases"/>
</dbReference>
<keyword evidence="3" id="KW-0285">Flavoprotein</keyword>
<reference evidence="9" key="1">
    <citation type="submission" date="2024-06" db="EMBL/GenBank/DDBJ databases">
        <title>Multi-omics analyses provide insights into the biosynthesis of the anticancer antibiotic pleurotin in Hohenbuehelia grisea.</title>
        <authorList>
            <person name="Weaver J.A."/>
            <person name="Alberti F."/>
        </authorList>
    </citation>
    <scope>NUCLEOTIDE SEQUENCE [LARGE SCALE GENOMIC DNA]</scope>
    <source>
        <strain evidence="9">T-177</strain>
    </source>
</reference>
<dbReference type="InterPro" id="IPR020946">
    <property type="entry name" value="Flavin_mOase-like"/>
</dbReference>
<proteinExistence type="inferred from homology"/>
<name>A0ABR3J4Y4_9AGAR</name>
<evidence type="ECO:0000256" key="1">
    <source>
        <dbReference type="ARBA" id="ARBA00001974"/>
    </source>
</evidence>
<dbReference type="SUPFAM" id="SSF51905">
    <property type="entry name" value="FAD/NAD(P)-binding domain"/>
    <property type="match status" value="1"/>
</dbReference>
<evidence type="ECO:0000256" key="5">
    <source>
        <dbReference type="ARBA" id="ARBA00022857"/>
    </source>
</evidence>
<keyword evidence="7" id="KW-0503">Monooxygenase</keyword>
<evidence type="ECO:0000256" key="7">
    <source>
        <dbReference type="ARBA" id="ARBA00023033"/>
    </source>
</evidence>
<evidence type="ECO:0000256" key="3">
    <source>
        <dbReference type="ARBA" id="ARBA00022630"/>
    </source>
</evidence>
<dbReference type="Pfam" id="PF00743">
    <property type="entry name" value="FMO-like"/>
    <property type="match status" value="1"/>
</dbReference>
<keyword evidence="9" id="KW-1185">Reference proteome</keyword>